<sequence>MSPGRPGRFAQACLMDRASGDKERRKHGAAQGGEAAVAARRPQLRCRNNRFSVGRVRQFPPPPVFSQIRTPHVVVSWPGRPAGQGVFSAGRG</sequence>
<reference evidence="2" key="1">
    <citation type="journal article" date="2022" name="bioRxiv">
        <title>Sequencing and chromosome-scale assembly of the giantPleurodeles waltlgenome.</title>
        <authorList>
            <person name="Brown T."/>
            <person name="Elewa A."/>
            <person name="Iarovenko S."/>
            <person name="Subramanian E."/>
            <person name="Araus A.J."/>
            <person name="Petzold A."/>
            <person name="Susuki M."/>
            <person name="Suzuki K.-i.T."/>
            <person name="Hayashi T."/>
            <person name="Toyoda A."/>
            <person name="Oliveira C."/>
            <person name="Osipova E."/>
            <person name="Leigh N.D."/>
            <person name="Simon A."/>
            <person name="Yun M.H."/>
        </authorList>
    </citation>
    <scope>NUCLEOTIDE SEQUENCE</scope>
    <source>
        <strain evidence="2">20211129_DDA</strain>
        <tissue evidence="2">Liver</tissue>
    </source>
</reference>
<evidence type="ECO:0000313" key="3">
    <source>
        <dbReference type="Proteomes" id="UP001066276"/>
    </source>
</evidence>
<keyword evidence="3" id="KW-1185">Reference proteome</keyword>
<dbReference type="AlphaFoldDB" id="A0AAV7VUL2"/>
<evidence type="ECO:0000313" key="2">
    <source>
        <dbReference type="EMBL" id="KAJ1204256.1"/>
    </source>
</evidence>
<protein>
    <submittedName>
        <fullName evidence="2">Uncharacterized protein</fullName>
    </submittedName>
</protein>
<gene>
    <name evidence="2" type="ORF">NDU88_008037</name>
</gene>
<dbReference type="Proteomes" id="UP001066276">
    <property type="component" value="Chromosome 2_1"/>
</dbReference>
<dbReference type="EMBL" id="JANPWB010000003">
    <property type="protein sequence ID" value="KAJ1204256.1"/>
    <property type="molecule type" value="Genomic_DNA"/>
</dbReference>
<feature type="region of interest" description="Disordered" evidence="1">
    <location>
        <begin position="1"/>
        <end position="41"/>
    </location>
</feature>
<name>A0AAV7VUL2_PLEWA</name>
<evidence type="ECO:0000256" key="1">
    <source>
        <dbReference type="SAM" id="MobiDB-lite"/>
    </source>
</evidence>
<accession>A0AAV7VUL2</accession>
<comment type="caution">
    <text evidence="2">The sequence shown here is derived from an EMBL/GenBank/DDBJ whole genome shotgun (WGS) entry which is preliminary data.</text>
</comment>
<proteinExistence type="predicted"/>
<organism evidence="2 3">
    <name type="scientific">Pleurodeles waltl</name>
    <name type="common">Iberian ribbed newt</name>
    <dbReference type="NCBI Taxonomy" id="8319"/>
    <lineage>
        <taxon>Eukaryota</taxon>
        <taxon>Metazoa</taxon>
        <taxon>Chordata</taxon>
        <taxon>Craniata</taxon>
        <taxon>Vertebrata</taxon>
        <taxon>Euteleostomi</taxon>
        <taxon>Amphibia</taxon>
        <taxon>Batrachia</taxon>
        <taxon>Caudata</taxon>
        <taxon>Salamandroidea</taxon>
        <taxon>Salamandridae</taxon>
        <taxon>Pleurodelinae</taxon>
        <taxon>Pleurodeles</taxon>
    </lineage>
</organism>